<evidence type="ECO:0000313" key="1">
    <source>
        <dbReference type="EMBL" id="JAE38394.1"/>
    </source>
</evidence>
<proteinExistence type="predicted"/>
<name>A0A0A9HRC6_ARUDO</name>
<organism evidence="1">
    <name type="scientific">Arundo donax</name>
    <name type="common">Giant reed</name>
    <name type="synonym">Donax arundinaceus</name>
    <dbReference type="NCBI Taxonomy" id="35708"/>
    <lineage>
        <taxon>Eukaryota</taxon>
        <taxon>Viridiplantae</taxon>
        <taxon>Streptophyta</taxon>
        <taxon>Embryophyta</taxon>
        <taxon>Tracheophyta</taxon>
        <taxon>Spermatophyta</taxon>
        <taxon>Magnoliopsida</taxon>
        <taxon>Liliopsida</taxon>
        <taxon>Poales</taxon>
        <taxon>Poaceae</taxon>
        <taxon>PACMAD clade</taxon>
        <taxon>Arundinoideae</taxon>
        <taxon>Arundineae</taxon>
        <taxon>Arundo</taxon>
    </lineage>
</organism>
<reference evidence="1" key="2">
    <citation type="journal article" date="2015" name="Data Brief">
        <title>Shoot transcriptome of the giant reed, Arundo donax.</title>
        <authorList>
            <person name="Barrero R.A."/>
            <person name="Guerrero F.D."/>
            <person name="Moolhuijzen P."/>
            <person name="Goolsby J.A."/>
            <person name="Tidwell J."/>
            <person name="Bellgard S.E."/>
            <person name="Bellgard M.I."/>
        </authorList>
    </citation>
    <scope>NUCLEOTIDE SEQUENCE</scope>
    <source>
        <tissue evidence="1">Shoot tissue taken approximately 20 cm above the soil surface</tissue>
    </source>
</reference>
<protein>
    <submittedName>
        <fullName evidence="1">Uncharacterized protein</fullName>
    </submittedName>
</protein>
<dbReference type="AlphaFoldDB" id="A0A0A9HRC6"/>
<reference evidence="1" key="1">
    <citation type="submission" date="2014-09" db="EMBL/GenBank/DDBJ databases">
        <authorList>
            <person name="Magalhaes I.L.F."/>
            <person name="Oliveira U."/>
            <person name="Santos F.R."/>
            <person name="Vidigal T.H.D.A."/>
            <person name="Brescovit A.D."/>
            <person name="Santos A.J."/>
        </authorList>
    </citation>
    <scope>NUCLEOTIDE SEQUENCE</scope>
    <source>
        <tissue evidence="1">Shoot tissue taken approximately 20 cm above the soil surface</tissue>
    </source>
</reference>
<dbReference type="EMBL" id="GBRH01159502">
    <property type="protein sequence ID" value="JAE38394.1"/>
    <property type="molecule type" value="Transcribed_RNA"/>
</dbReference>
<accession>A0A0A9HRC6</accession>
<sequence>MPRMGASISSQRFIVRKNAWKLHVIISLMYQNETVDAWLPFEALCLIDQFADVARDHIILF</sequence>